<dbReference type="SUPFAM" id="SSF52540">
    <property type="entry name" value="P-loop containing nucleoside triphosphate hydrolases"/>
    <property type="match status" value="1"/>
</dbReference>
<sequence>EDRDASYHPESKCAESDEDDREESEESSESGSEGEEMEEEEANRGRKVPAAAGRSCSRPAAKVARPAKGKVVRGFRLQEDDEVKIDLRKAPASLAAALDRLALYRSPRGTLLCREAECAQIKEFIKSAISPNGISQACYISGVPGTGKTASVMAMMKELAPVVSHPFVFIQVNSMYFADPKQVFAEIYYDYLKQTAGDEVRRLAGTTARKRLNEMFERVDRSRPPVLMLIDELDQLATKKQELIYDIFNWTSVEDARVSIISIANTLDLPERMLNQRICSRLGMNRIVFQPYSHEEIERIIASKLGGSKASKEESVIEADAVQLAARKVAAISGDLRKATDILRTAIEKAIVRGEERLTMIQVNESIRAASSTLLVHAVCALATHQMIVFEAAVDIV</sequence>
<dbReference type="AlphaFoldDB" id="A0AAV5VR70"/>
<evidence type="ECO:0000256" key="1">
    <source>
        <dbReference type="ARBA" id="ARBA00004123"/>
    </source>
</evidence>
<evidence type="ECO:0000256" key="7">
    <source>
        <dbReference type="SAM" id="MobiDB-lite"/>
    </source>
</evidence>
<dbReference type="InterPro" id="IPR027417">
    <property type="entry name" value="P-loop_NTPase"/>
</dbReference>
<accession>A0AAV5VR70</accession>
<dbReference type="InterPro" id="IPR003959">
    <property type="entry name" value="ATPase_AAA_core"/>
</dbReference>
<dbReference type="PANTHER" id="PTHR10763:SF23">
    <property type="entry name" value="ORIGIN RECOGNITION COMPLEX SUBUNIT 1"/>
    <property type="match status" value="1"/>
</dbReference>
<keyword evidence="10" id="KW-1185">Reference proteome</keyword>
<name>A0AAV5VR70_9BILA</name>
<dbReference type="CDD" id="cd00009">
    <property type="entry name" value="AAA"/>
    <property type="match status" value="1"/>
</dbReference>
<dbReference type="InterPro" id="IPR003593">
    <property type="entry name" value="AAA+_ATPase"/>
</dbReference>
<dbReference type="Gene3D" id="1.10.8.60">
    <property type="match status" value="1"/>
</dbReference>
<dbReference type="GO" id="GO:0016887">
    <property type="term" value="F:ATP hydrolysis activity"/>
    <property type="evidence" value="ECO:0007669"/>
    <property type="project" value="InterPro"/>
</dbReference>
<dbReference type="GO" id="GO:0003688">
    <property type="term" value="F:DNA replication origin binding"/>
    <property type="evidence" value="ECO:0007669"/>
    <property type="project" value="TreeGrafter"/>
</dbReference>
<comment type="subunit">
    <text evidence="6">ORC is composed of six subunits.</text>
</comment>
<keyword evidence="4 6" id="KW-0238">DNA-binding</keyword>
<dbReference type="GO" id="GO:0006270">
    <property type="term" value="P:DNA replication initiation"/>
    <property type="evidence" value="ECO:0007669"/>
    <property type="project" value="TreeGrafter"/>
</dbReference>
<evidence type="ECO:0000256" key="3">
    <source>
        <dbReference type="ARBA" id="ARBA00022705"/>
    </source>
</evidence>
<keyword evidence="6" id="KW-0067">ATP-binding</keyword>
<keyword evidence="5 6" id="KW-0539">Nucleus</keyword>
<dbReference type="GO" id="GO:0033314">
    <property type="term" value="P:mitotic DNA replication checkpoint signaling"/>
    <property type="evidence" value="ECO:0007669"/>
    <property type="project" value="TreeGrafter"/>
</dbReference>
<dbReference type="Pfam" id="PF22606">
    <property type="entry name" value="Cdc6-ORC-like_ATPase_lid"/>
    <property type="match status" value="1"/>
</dbReference>
<feature type="non-terminal residue" evidence="9">
    <location>
        <position position="1"/>
    </location>
</feature>
<reference evidence="9" key="1">
    <citation type="submission" date="2023-10" db="EMBL/GenBank/DDBJ databases">
        <title>Genome assembly of Pristionchus species.</title>
        <authorList>
            <person name="Yoshida K."/>
            <person name="Sommer R.J."/>
        </authorList>
    </citation>
    <scope>NUCLEOTIDE SEQUENCE</scope>
    <source>
        <strain evidence="9">RS5133</strain>
    </source>
</reference>
<comment type="subcellular location">
    <subcellularLocation>
        <location evidence="1 6">Nucleus</location>
    </subcellularLocation>
</comment>
<dbReference type="InterPro" id="IPR054425">
    <property type="entry name" value="Cdc6_ORC1-like_ATPase_lid"/>
</dbReference>
<evidence type="ECO:0000256" key="4">
    <source>
        <dbReference type="ARBA" id="ARBA00023125"/>
    </source>
</evidence>
<dbReference type="GO" id="GO:0005524">
    <property type="term" value="F:ATP binding"/>
    <property type="evidence" value="ECO:0007669"/>
    <property type="project" value="UniProtKB-KW"/>
</dbReference>
<feature type="domain" description="AAA+ ATPase" evidence="8">
    <location>
        <begin position="134"/>
        <end position="288"/>
    </location>
</feature>
<dbReference type="PANTHER" id="PTHR10763">
    <property type="entry name" value="CELL DIVISION CONTROL PROTEIN 6-RELATED"/>
    <property type="match status" value="1"/>
</dbReference>
<proteinExistence type="inferred from homology"/>
<dbReference type="GO" id="GO:0005664">
    <property type="term" value="C:nuclear origin of replication recognition complex"/>
    <property type="evidence" value="ECO:0007669"/>
    <property type="project" value="TreeGrafter"/>
</dbReference>
<feature type="compositionally biased region" description="Acidic residues" evidence="7">
    <location>
        <begin position="16"/>
        <end position="41"/>
    </location>
</feature>
<evidence type="ECO:0000259" key="8">
    <source>
        <dbReference type="SMART" id="SM00382"/>
    </source>
</evidence>
<comment type="function">
    <text evidence="6">Component of the origin recognition complex (ORC) that binds origins of replication. DNA-binding is ATP-dependent, however specific DNA sequences that define origins of replication have not been identified so far. ORC is required to assemble the pre-replication complex necessary to initiate DNA replication.</text>
</comment>
<dbReference type="EMBL" id="BTSY01000003">
    <property type="protein sequence ID" value="GMT21066.1"/>
    <property type="molecule type" value="Genomic_DNA"/>
</dbReference>
<organism evidence="9 10">
    <name type="scientific">Pristionchus fissidentatus</name>
    <dbReference type="NCBI Taxonomy" id="1538716"/>
    <lineage>
        <taxon>Eukaryota</taxon>
        <taxon>Metazoa</taxon>
        <taxon>Ecdysozoa</taxon>
        <taxon>Nematoda</taxon>
        <taxon>Chromadorea</taxon>
        <taxon>Rhabditida</taxon>
        <taxon>Rhabditina</taxon>
        <taxon>Diplogasteromorpha</taxon>
        <taxon>Diplogasteroidea</taxon>
        <taxon>Neodiplogasteridae</taxon>
        <taxon>Pristionchus</taxon>
    </lineage>
</organism>
<dbReference type="Gene3D" id="3.40.50.300">
    <property type="entry name" value="P-loop containing nucleotide triphosphate hydrolases"/>
    <property type="match status" value="1"/>
</dbReference>
<evidence type="ECO:0000256" key="5">
    <source>
        <dbReference type="ARBA" id="ARBA00023242"/>
    </source>
</evidence>
<keyword evidence="3 6" id="KW-0235">DNA replication</keyword>
<comment type="caution">
    <text evidence="9">The sequence shown here is derived from an EMBL/GenBank/DDBJ whole genome shotgun (WGS) entry which is preliminary data.</text>
</comment>
<evidence type="ECO:0000256" key="6">
    <source>
        <dbReference type="RuleBase" id="RU365058"/>
    </source>
</evidence>
<dbReference type="Proteomes" id="UP001432322">
    <property type="component" value="Unassembled WGS sequence"/>
</dbReference>
<protein>
    <recommendedName>
        <fullName evidence="6">Origin recognition complex subunit 1</fullName>
    </recommendedName>
</protein>
<dbReference type="InterPro" id="IPR050311">
    <property type="entry name" value="ORC1/CDC6"/>
</dbReference>
<dbReference type="SMART" id="SM00382">
    <property type="entry name" value="AAA"/>
    <property type="match status" value="1"/>
</dbReference>
<feature type="non-terminal residue" evidence="9">
    <location>
        <position position="397"/>
    </location>
</feature>
<evidence type="ECO:0000256" key="2">
    <source>
        <dbReference type="ARBA" id="ARBA00008398"/>
    </source>
</evidence>
<gene>
    <name evidence="9" type="ORF">PFISCL1PPCAC_12363</name>
</gene>
<evidence type="ECO:0000313" key="10">
    <source>
        <dbReference type="Proteomes" id="UP001432322"/>
    </source>
</evidence>
<feature type="region of interest" description="Disordered" evidence="7">
    <location>
        <begin position="1"/>
        <end position="63"/>
    </location>
</feature>
<feature type="compositionally biased region" description="Basic and acidic residues" evidence="7">
    <location>
        <begin position="1"/>
        <end position="15"/>
    </location>
</feature>
<keyword evidence="6" id="KW-0547">Nucleotide-binding</keyword>
<dbReference type="Pfam" id="PF00004">
    <property type="entry name" value="AAA"/>
    <property type="match status" value="1"/>
</dbReference>
<evidence type="ECO:0000313" key="9">
    <source>
        <dbReference type="EMBL" id="GMT21066.1"/>
    </source>
</evidence>
<comment type="similarity">
    <text evidence="2 6">Belongs to the ORC1 family.</text>
</comment>